<evidence type="ECO:0000259" key="1">
    <source>
        <dbReference type="Pfam" id="PF10816"/>
    </source>
</evidence>
<reference evidence="3" key="1">
    <citation type="submission" date="2016-12" db="EMBL/GenBank/DDBJ databases">
        <title>Comparative genomics of four Isosphaeraceae planctomycetes: a common pool of plasmids and glycoside hydrolase genes.</title>
        <authorList>
            <person name="Ivanova A."/>
        </authorList>
    </citation>
    <scope>NUCLEOTIDE SEQUENCE [LARGE SCALE GENOMIC DNA]</scope>
    <source>
        <strain evidence="3">PX4</strain>
    </source>
</reference>
<sequence length="158" mass="17593">MNRFVLALKTFWRTLTDADFAARVEPLFSRQPTGPDLRILAVLQRDGRLVDFLEEDIDAYTDAQIGAAVRDIHRGCRKTLHDYLTIEPILTGPEESQVHIPADFDPAAVRLIGNVNGVAPFNGVLKHHGWRVRSVHLPVLPVARDDSSVLSPAEVEIP</sequence>
<evidence type="ECO:0000313" key="3">
    <source>
        <dbReference type="Proteomes" id="UP000186309"/>
    </source>
</evidence>
<dbReference type="OrthoDB" id="21395at2"/>
<gene>
    <name evidence="2" type="ORF">BSF38_04278</name>
</gene>
<organism evidence="2 3">
    <name type="scientific">Paludisphaera borealis</name>
    <dbReference type="NCBI Taxonomy" id="1387353"/>
    <lineage>
        <taxon>Bacteria</taxon>
        <taxon>Pseudomonadati</taxon>
        <taxon>Planctomycetota</taxon>
        <taxon>Planctomycetia</taxon>
        <taxon>Isosphaerales</taxon>
        <taxon>Isosphaeraceae</taxon>
        <taxon>Paludisphaera</taxon>
    </lineage>
</organism>
<dbReference type="EMBL" id="CP019082">
    <property type="protein sequence ID" value="APW62726.1"/>
    <property type="molecule type" value="Genomic_DNA"/>
</dbReference>
<name>A0A1U7CV01_9BACT</name>
<dbReference type="RefSeq" id="WP_076349026.1">
    <property type="nucleotide sequence ID" value="NZ_CP019082.1"/>
</dbReference>
<evidence type="ECO:0000313" key="2">
    <source>
        <dbReference type="EMBL" id="APW62726.1"/>
    </source>
</evidence>
<dbReference type="KEGG" id="pbor:BSF38_04278"/>
<keyword evidence="3" id="KW-1185">Reference proteome</keyword>
<dbReference type="InterPro" id="IPR021212">
    <property type="entry name" value="DUF2760"/>
</dbReference>
<feature type="domain" description="DUF2760" evidence="1">
    <location>
        <begin position="36"/>
        <end position="156"/>
    </location>
</feature>
<proteinExistence type="predicted"/>
<dbReference type="STRING" id="1387353.BSF38_04278"/>
<dbReference type="Proteomes" id="UP000186309">
    <property type="component" value="Chromosome"/>
</dbReference>
<dbReference type="AlphaFoldDB" id="A0A1U7CV01"/>
<accession>A0A1U7CV01</accession>
<dbReference type="Pfam" id="PF10816">
    <property type="entry name" value="DUF2760"/>
    <property type="match status" value="1"/>
</dbReference>
<protein>
    <recommendedName>
        <fullName evidence="1">DUF2760 domain-containing protein</fullName>
    </recommendedName>
</protein>